<dbReference type="EMBL" id="KV419401">
    <property type="protein sequence ID" value="KZS95497.1"/>
    <property type="molecule type" value="Genomic_DNA"/>
</dbReference>
<evidence type="ECO:0000313" key="2">
    <source>
        <dbReference type="Proteomes" id="UP000076722"/>
    </source>
</evidence>
<organism evidence="1 2">
    <name type="scientific">Sistotremastrum niveocremeum HHB9708</name>
    <dbReference type="NCBI Taxonomy" id="1314777"/>
    <lineage>
        <taxon>Eukaryota</taxon>
        <taxon>Fungi</taxon>
        <taxon>Dikarya</taxon>
        <taxon>Basidiomycota</taxon>
        <taxon>Agaricomycotina</taxon>
        <taxon>Agaricomycetes</taxon>
        <taxon>Sistotremastrales</taxon>
        <taxon>Sistotremastraceae</taxon>
        <taxon>Sertulicium</taxon>
        <taxon>Sertulicium niveocremeum</taxon>
    </lineage>
</organism>
<sequence length="221" mass="24656">MLDVLLKRREQSWNANLKHLSLSRYALLSFFFYPPSVGSERSQPEHTALAYGVLPDSGCRGSELLSQEFVMAKNGHAVEVATYSCPDHPQYLHQNPFSQPQAQACMPPCSKEQCKDYSDPSFFWNNCTDLTQALVSLPWGPLEIGARQISQAGLGNCRYRITNLGTKATHYCWKEIAQSANEIALKCRFPNDPGPETGITTGGSCHMSQDGRDFTLEVGWF</sequence>
<dbReference type="AlphaFoldDB" id="A0A164WZ91"/>
<dbReference type="Proteomes" id="UP000076722">
    <property type="component" value="Unassembled WGS sequence"/>
</dbReference>
<proteinExistence type="predicted"/>
<evidence type="ECO:0000313" key="1">
    <source>
        <dbReference type="EMBL" id="KZS95497.1"/>
    </source>
</evidence>
<gene>
    <name evidence="1" type="ORF">SISNIDRAFT_483728</name>
</gene>
<keyword evidence="2" id="KW-1185">Reference proteome</keyword>
<reference evidence="1 2" key="1">
    <citation type="journal article" date="2016" name="Mol. Biol. Evol.">
        <title>Comparative Genomics of Early-Diverging Mushroom-Forming Fungi Provides Insights into the Origins of Lignocellulose Decay Capabilities.</title>
        <authorList>
            <person name="Nagy L.G."/>
            <person name="Riley R."/>
            <person name="Tritt A."/>
            <person name="Adam C."/>
            <person name="Daum C."/>
            <person name="Floudas D."/>
            <person name="Sun H."/>
            <person name="Yadav J.S."/>
            <person name="Pangilinan J."/>
            <person name="Larsson K.H."/>
            <person name="Matsuura K."/>
            <person name="Barry K."/>
            <person name="Labutti K."/>
            <person name="Kuo R."/>
            <person name="Ohm R.A."/>
            <person name="Bhattacharya S.S."/>
            <person name="Shirouzu T."/>
            <person name="Yoshinaga Y."/>
            <person name="Martin F.M."/>
            <person name="Grigoriev I.V."/>
            <person name="Hibbett D.S."/>
        </authorList>
    </citation>
    <scope>NUCLEOTIDE SEQUENCE [LARGE SCALE GENOMIC DNA]</scope>
    <source>
        <strain evidence="1 2">HHB9708</strain>
    </source>
</reference>
<accession>A0A164WZ91</accession>
<name>A0A164WZ91_9AGAM</name>
<protein>
    <submittedName>
        <fullName evidence="1">Uncharacterized protein</fullName>
    </submittedName>
</protein>